<dbReference type="Pfam" id="PF00561">
    <property type="entry name" value="Abhydrolase_1"/>
    <property type="match status" value="1"/>
</dbReference>
<proteinExistence type="predicted"/>
<comment type="caution">
    <text evidence="2">The sequence shown here is derived from an EMBL/GenBank/DDBJ whole genome shotgun (WGS) entry which is preliminary data.</text>
</comment>
<dbReference type="RefSeq" id="WP_057787763.1">
    <property type="nucleotide sequence ID" value="NZ_JQCD01000024.1"/>
</dbReference>
<dbReference type="InterPro" id="IPR050266">
    <property type="entry name" value="AB_hydrolase_sf"/>
</dbReference>
<evidence type="ECO:0000313" key="3">
    <source>
        <dbReference type="Proteomes" id="UP000051673"/>
    </source>
</evidence>
<dbReference type="STRING" id="1620.IV67_GL000446"/>
<protein>
    <submittedName>
        <fullName evidence="2">Alpha beta fold family hydrolase</fullName>
    </submittedName>
</protein>
<keyword evidence="3" id="KW-1185">Reference proteome</keyword>
<dbReference type="InterPro" id="IPR000073">
    <property type="entry name" value="AB_hydrolase_1"/>
</dbReference>
<reference evidence="2 3" key="1">
    <citation type="journal article" date="2015" name="Genome Announc.">
        <title>Expanding the biotechnology potential of lactobacilli through comparative genomics of 213 strains and associated genera.</title>
        <authorList>
            <person name="Sun Z."/>
            <person name="Harris H.M."/>
            <person name="McCann A."/>
            <person name="Guo C."/>
            <person name="Argimon S."/>
            <person name="Zhang W."/>
            <person name="Yang X."/>
            <person name="Jeffery I.B."/>
            <person name="Cooney J.C."/>
            <person name="Kagawa T.F."/>
            <person name="Liu W."/>
            <person name="Song Y."/>
            <person name="Salvetti E."/>
            <person name="Wrobel A."/>
            <person name="Rasinkangas P."/>
            <person name="Parkhill J."/>
            <person name="Rea M.C."/>
            <person name="O'Sullivan O."/>
            <person name="Ritari J."/>
            <person name="Douillard F.P."/>
            <person name="Paul Ross R."/>
            <person name="Yang R."/>
            <person name="Briner A.E."/>
            <person name="Felis G.E."/>
            <person name="de Vos W.M."/>
            <person name="Barrangou R."/>
            <person name="Klaenhammer T.R."/>
            <person name="Caufield P.W."/>
            <person name="Cui Y."/>
            <person name="Zhang H."/>
            <person name="O'Toole P.W."/>
        </authorList>
    </citation>
    <scope>NUCLEOTIDE SEQUENCE [LARGE SCALE GENOMIC DNA]</scope>
    <source>
        <strain evidence="2 3">DSM 20014</strain>
    </source>
</reference>
<dbReference type="PANTHER" id="PTHR43798">
    <property type="entry name" value="MONOACYLGLYCEROL LIPASE"/>
    <property type="match status" value="1"/>
</dbReference>
<dbReference type="PANTHER" id="PTHR43798:SF33">
    <property type="entry name" value="HYDROLASE, PUTATIVE (AFU_ORTHOLOGUE AFUA_2G14860)-RELATED"/>
    <property type="match status" value="1"/>
</dbReference>
<dbReference type="EMBL" id="JQCD01000024">
    <property type="protein sequence ID" value="KRN76936.1"/>
    <property type="molecule type" value="Genomic_DNA"/>
</dbReference>
<dbReference type="SUPFAM" id="SSF53474">
    <property type="entry name" value="alpha/beta-Hydrolases"/>
    <property type="match status" value="1"/>
</dbReference>
<gene>
    <name evidence="2" type="ORF">IV67_GL000446</name>
</gene>
<dbReference type="InterPro" id="IPR029058">
    <property type="entry name" value="AB_hydrolase_fold"/>
</dbReference>
<dbReference type="Proteomes" id="UP000051673">
    <property type="component" value="Unassembled WGS sequence"/>
</dbReference>
<dbReference type="PATRIC" id="fig|1620.3.peg.451"/>
<dbReference type="GO" id="GO:0016020">
    <property type="term" value="C:membrane"/>
    <property type="evidence" value="ECO:0007669"/>
    <property type="project" value="TreeGrafter"/>
</dbReference>
<evidence type="ECO:0000259" key="1">
    <source>
        <dbReference type="Pfam" id="PF00561"/>
    </source>
</evidence>
<feature type="domain" description="AB hydrolase-1" evidence="1">
    <location>
        <begin position="23"/>
        <end position="140"/>
    </location>
</feature>
<dbReference type="Gene3D" id="3.40.50.1820">
    <property type="entry name" value="alpha/beta hydrolase"/>
    <property type="match status" value="1"/>
</dbReference>
<organism evidence="2 3">
    <name type="scientific">Weissella minor</name>
    <dbReference type="NCBI Taxonomy" id="1620"/>
    <lineage>
        <taxon>Bacteria</taxon>
        <taxon>Bacillati</taxon>
        <taxon>Bacillota</taxon>
        <taxon>Bacilli</taxon>
        <taxon>Lactobacillales</taxon>
        <taxon>Lactobacillaceae</taxon>
        <taxon>Weissella</taxon>
    </lineage>
</organism>
<accession>A0A0R2JHX2</accession>
<keyword evidence="2" id="KW-0378">Hydrolase</keyword>
<dbReference type="GO" id="GO:0016787">
    <property type="term" value="F:hydrolase activity"/>
    <property type="evidence" value="ECO:0007669"/>
    <property type="project" value="UniProtKB-KW"/>
</dbReference>
<evidence type="ECO:0000313" key="2">
    <source>
        <dbReference type="EMBL" id="KRN76936.1"/>
    </source>
</evidence>
<dbReference type="AlphaFoldDB" id="A0A0R2JHX2"/>
<sequence length="270" mass="31038">MTFFKTNDNVRLNYQLQGPYDGPVIVFSTGYSGDQATWNMQIPYFLEKGYRILTWDYRAHGHSDQVDYGLRIARLASDLNELLTQLHLDQVILVGHSMGTMVHYAYVSLFGQKRIRAIVSEDQPPKMLTDENWFYGRYDLTYANLEQMAEDFPKTPLIRKRISDDVKRAISDSHPKFDFKATRPLIVDGMEQDFTDVVRIETCPHLFIAGGKSPLYDAHQAEAARSLHQNALSQAVVLDECGHIPHLEDVEKFNRTLEAFFITVRASEEE</sequence>
<name>A0A0R2JHX2_9LACO</name>
<dbReference type="OrthoDB" id="9805423at2"/>